<name>A0ABY3PRS8_9CYAN</name>
<keyword evidence="4" id="KW-0472">Membrane</keyword>
<feature type="repeat" description="TPR" evidence="3">
    <location>
        <begin position="448"/>
        <end position="481"/>
    </location>
</feature>
<dbReference type="PROSITE" id="PS50005">
    <property type="entry name" value="TPR"/>
    <property type="match status" value="2"/>
</dbReference>
<accession>A0ABY3PRS8</accession>
<keyword evidence="4" id="KW-0812">Transmembrane</keyword>
<dbReference type="InterPro" id="IPR019734">
    <property type="entry name" value="TPR_rpt"/>
</dbReference>
<dbReference type="PANTHER" id="PTHR45586:SF1">
    <property type="entry name" value="LIPOPOLYSACCHARIDE ASSEMBLY PROTEIN B"/>
    <property type="match status" value="1"/>
</dbReference>
<proteinExistence type="predicted"/>
<dbReference type="Pfam" id="PF13424">
    <property type="entry name" value="TPR_12"/>
    <property type="match status" value="1"/>
</dbReference>
<reference evidence="5 6" key="1">
    <citation type="journal article" date="2021" name="Genome Biol. Evol.">
        <title>Complete Genome Sequencing of a Novel Gloeobacter Species from a Waterfall Cave in Mexico.</title>
        <authorList>
            <person name="Saw J.H."/>
            <person name="Cardona T."/>
            <person name="Montejano G."/>
        </authorList>
    </citation>
    <scope>NUCLEOTIDE SEQUENCE [LARGE SCALE GENOMIC DNA]</scope>
    <source>
        <strain evidence="5">MG652769</strain>
    </source>
</reference>
<keyword evidence="1" id="KW-0677">Repeat</keyword>
<evidence type="ECO:0000256" key="2">
    <source>
        <dbReference type="ARBA" id="ARBA00022803"/>
    </source>
</evidence>
<dbReference type="SUPFAM" id="SSF48452">
    <property type="entry name" value="TPR-like"/>
    <property type="match status" value="3"/>
</dbReference>
<evidence type="ECO:0000256" key="1">
    <source>
        <dbReference type="ARBA" id="ARBA00022737"/>
    </source>
</evidence>
<dbReference type="Proteomes" id="UP001054846">
    <property type="component" value="Chromosome"/>
</dbReference>
<keyword evidence="4" id="KW-1133">Transmembrane helix</keyword>
<dbReference type="RefSeq" id="WP_230843647.1">
    <property type="nucleotide sequence ID" value="NZ_CP063845.1"/>
</dbReference>
<keyword evidence="6" id="KW-1185">Reference proteome</keyword>
<feature type="transmembrane region" description="Helical" evidence="4">
    <location>
        <begin position="72"/>
        <end position="89"/>
    </location>
</feature>
<dbReference type="EMBL" id="CP063845">
    <property type="protein sequence ID" value="UFP96406.1"/>
    <property type="molecule type" value="Genomic_DNA"/>
</dbReference>
<feature type="transmembrane region" description="Helical" evidence="4">
    <location>
        <begin position="40"/>
        <end position="60"/>
    </location>
</feature>
<dbReference type="Gene3D" id="1.25.40.10">
    <property type="entry name" value="Tetratricopeptide repeat domain"/>
    <property type="match status" value="2"/>
</dbReference>
<dbReference type="Pfam" id="PF14559">
    <property type="entry name" value="TPR_19"/>
    <property type="match status" value="1"/>
</dbReference>
<gene>
    <name evidence="5" type="ORF">ISF26_09430</name>
</gene>
<evidence type="ECO:0000256" key="3">
    <source>
        <dbReference type="PROSITE-ProRule" id="PRU00339"/>
    </source>
</evidence>
<evidence type="ECO:0000256" key="4">
    <source>
        <dbReference type="SAM" id="Phobius"/>
    </source>
</evidence>
<sequence>MLSRKVPQVAVAYVTLCWGVLQFVDWLSERYALAPALTDFFFYLVVLLTPSVLTVAYFRGGDEPHWTWLEKIGVPVNLAVAGAVLWLTFQGQELGSINQTVTLQDSSGRTVERQVPKSAFRKRLALFFFENTSGNPKLDWLQQGIPIVLATDLSQDLYLGLQDSYNLADRIRRAGFSYRDVLALGLERQIAKYQRLDYIVTGTVTKTGDRFSIRVDLYETERVKRLARRTYQGTNLFELVDDMSVQLKRDLDLPAQHIDSIADFPVAEVLTRSLTALEHFTLARNLADFDGNYPAALEQFDRATAADPSFATAYLEQIGSSLLAAKIDQAERHYEKGQQYAFKLIERYQFFLRTWIWLKGQPEEALQAIEKWVALYPDDLQAHLRLARHHMNTAQRDRAIATLRRILELDPETSSYLLQMGQLEQQNGRYAEALRLFEQFGDREERRSTAYQYMADTYRLQGRFEQARSLYRQSLTLDDNNTGAQLGLASLASSIGEFSGALEFNRLAQANSRTAEQKENAYANLITHHSLRHQWQKVVPLIPQFLPTKDGLINSLLNQAFILDGYVLAGRQDMAFAALKRMQAQVGSSPLLSTFIQMGYLKVYLALEDVARAEPLIPQIEATLHRYSLDYLIDAIGLERRRGEIAELRKDYKQAVQFYQRHLKRNPSGEGESLAGIGRCYRLLGDPTNAKASLAKALQVIPALPEAHYELAEIALAEGDRTTAHKEIQYTLQVLEGADPSDKLLIKAKALSGRLISPAPAVQ</sequence>
<keyword evidence="2 3" id="KW-0802">TPR repeat</keyword>
<evidence type="ECO:0000313" key="5">
    <source>
        <dbReference type="EMBL" id="UFP96406.1"/>
    </source>
</evidence>
<dbReference type="InterPro" id="IPR011990">
    <property type="entry name" value="TPR-like_helical_dom_sf"/>
</dbReference>
<dbReference type="PANTHER" id="PTHR45586">
    <property type="entry name" value="TPR REPEAT-CONTAINING PROTEIN PA4667"/>
    <property type="match status" value="1"/>
</dbReference>
<protein>
    <submittedName>
        <fullName evidence="5">Tetratricopeptide repeat protein</fullName>
    </submittedName>
</protein>
<dbReference type="Pfam" id="PF13181">
    <property type="entry name" value="TPR_8"/>
    <property type="match status" value="1"/>
</dbReference>
<feature type="repeat" description="TPR" evidence="3">
    <location>
        <begin position="380"/>
        <end position="413"/>
    </location>
</feature>
<organism evidence="5 6">
    <name type="scientific">Gloeobacter morelensis MG652769</name>
    <dbReference type="NCBI Taxonomy" id="2781736"/>
    <lineage>
        <taxon>Bacteria</taxon>
        <taxon>Bacillati</taxon>
        <taxon>Cyanobacteriota</taxon>
        <taxon>Cyanophyceae</taxon>
        <taxon>Gloeobacterales</taxon>
        <taxon>Gloeobacteraceae</taxon>
        <taxon>Gloeobacter</taxon>
        <taxon>Gloeobacter morelensis</taxon>
    </lineage>
</organism>
<dbReference type="SMART" id="SM00028">
    <property type="entry name" value="TPR"/>
    <property type="match status" value="6"/>
</dbReference>
<dbReference type="InterPro" id="IPR051012">
    <property type="entry name" value="CellSynth/LPSAsmb/PSIAsmb"/>
</dbReference>
<evidence type="ECO:0000313" key="6">
    <source>
        <dbReference type="Proteomes" id="UP001054846"/>
    </source>
</evidence>
<feature type="transmembrane region" description="Helical" evidence="4">
    <location>
        <begin position="9"/>
        <end position="28"/>
    </location>
</feature>